<accession>A0AAC9HPL6</accession>
<dbReference type="KEGG" id="ahm:TL08_12190"/>
<keyword evidence="3" id="KW-0805">Transcription regulation</keyword>
<dbReference type="CDD" id="cd00383">
    <property type="entry name" value="trans_reg_C"/>
    <property type="match status" value="1"/>
</dbReference>
<evidence type="ECO:0000256" key="2">
    <source>
        <dbReference type="ARBA" id="ARBA00023012"/>
    </source>
</evidence>
<evidence type="ECO:0000313" key="10">
    <source>
        <dbReference type="Proteomes" id="UP000095210"/>
    </source>
</evidence>
<evidence type="ECO:0000256" key="3">
    <source>
        <dbReference type="ARBA" id="ARBA00023015"/>
    </source>
</evidence>
<evidence type="ECO:0000259" key="8">
    <source>
        <dbReference type="PROSITE" id="PS51755"/>
    </source>
</evidence>
<dbReference type="PROSITE" id="PS51755">
    <property type="entry name" value="OMPR_PHOB"/>
    <property type="match status" value="1"/>
</dbReference>
<gene>
    <name evidence="9" type="ORF">TL08_12190</name>
</gene>
<evidence type="ECO:0000256" key="1">
    <source>
        <dbReference type="ARBA" id="ARBA00022553"/>
    </source>
</evidence>
<evidence type="ECO:0000256" key="7">
    <source>
        <dbReference type="SAM" id="MobiDB-lite"/>
    </source>
</evidence>
<reference evidence="10" key="1">
    <citation type="submission" date="2016-03" db="EMBL/GenBank/DDBJ databases">
        <title>Complete genome sequence of the type strain Actinoalloteichus hymeniacidonis DSM 45092.</title>
        <authorList>
            <person name="Schaffert L."/>
            <person name="Albersmeier A."/>
            <person name="Winkler A."/>
            <person name="Kalinowski J."/>
            <person name="Zotchev S."/>
            <person name="Ruckert C."/>
        </authorList>
    </citation>
    <scope>NUCLEOTIDE SEQUENCE [LARGE SCALE GENOMIC DNA]</scope>
    <source>
        <strain evidence="10">HPA177(T) (DSM 45092(T))</strain>
    </source>
</reference>
<dbReference type="Gene3D" id="1.10.10.10">
    <property type="entry name" value="Winged helix-like DNA-binding domain superfamily/Winged helix DNA-binding domain"/>
    <property type="match status" value="1"/>
</dbReference>
<dbReference type="SMART" id="SM00862">
    <property type="entry name" value="Trans_reg_C"/>
    <property type="match status" value="1"/>
</dbReference>
<sequence>MAQPFSPPPTTIRAPEDPMDDAAVTVTLSTDDHDPASLAGRLVEIIGTVLDPQSVTVTVRGASLRSAAPRPRPAGATAPPRHMVPVGSGSVPVLIDVPSRRVVCRGLPIELTRLEFDLLLFLCEHRDRVHRRTSLINRLWGASHEPPGNRTVDVHIRRIRAKLGDEAEVISTVRGIGYRVDVDAEVIVRYHSPPAPAHRP</sequence>
<evidence type="ECO:0000313" key="9">
    <source>
        <dbReference type="EMBL" id="AOS63252.1"/>
    </source>
</evidence>
<keyword evidence="10" id="KW-1185">Reference proteome</keyword>
<dbReference type="SUPFAM" id="SSF46894">
    <property type="entry name" value="C-terminal effector domain of the bipartite response regulators"/>
    <property type="match status" value="1"/>
</dbReference>
<organism evidence="9 10">
    <name type="scientific">Actinoalloteichus hymeniacidonis</name>
    <dbReference type="NCBI Taxonomy" id="340345"/>
    <lineage>
        <taxon>Bacteria</taxon>
        <taxon>Bacillati</taxon>
        <taxon>Actinomycetota</taxon>
        <taxon>Actinomycetes</taxon>
        <taxon>Pseudonocardiales</taxon>
        <taxon>Pseudonocardiaceae</taxon>
        <taxon>Actinoalloteichus</taxon>
    </lineage>
</organism>
<keyword evidence="2" id="KW-0902">Two-component regulatory system</keyword>
<evidence type="ECO:0000256" key="5">
    <source>
        <dbReference type="ARBA" id="ARBA00023163"/>
    </source>
</evidence>
<dbReference type="PANTHER" id="PTHR48111:SF1">
    <property type="entry name" value="TWO-COMPONENT RESPONSE REGULATOR ORR33"/>
    <property type="match status" value="1"/>
</dbReference>
<dbReference type="Pfam" id="PF00486">
    <property type="entry name" value="Trans_reg_C"/>
    <property type="match status" value="1"/>
</dbReference>
<evidence type="ECO:0000256" key="6">
    <source>
        <dbReference type="PROSITE-ProRule" id="PRU01091"/>
    </source>
</evidence>
<dbReference type="Proteomes" id="UP000095210">
    <property type="component" value="Chromosome"/>
</dbReference>
<dbReference type="GO" id="GO:0006355">
    <property type="term" value="P:regulation of DNA-templated transcription"/>
    <property type="evidence" value="ECO:0007669"/>
    <property type="project" value="InterPro"/>
</dbReference>
<keyword evidence="1" id="KW-0597">Phosphoprotein</keyword>
<evidence type="ECO:0000256" key="4">
    <source>
        <dbReference type="ARBA" id="ARBA00023125"/>
    </source>
</evidence>
<dbReference type="EMBL" id="CP014859">
    <property type="protein sequence ID" value="AOS63252.1"/>
    <property type="molecule type" value="Genomic_DNA"/>
</dbReference>
<dbReference type="GO" id="GO:0000156">
    <property type="term" value="F:phosphorelay response regulator activity"/>
    <property type="evidence" value="ECO:0007669"/>
    <property type="project" value="TreeGrafter"/>
</dbReference>
<keyword evidence="5" id="KW-0804">Transcription</keyword>
<dbReference type="InterPro" id="IPR039420">
    <property type="entry name" value="WalR-like"/>
</dbReference>
<dbReference type="GO" id="GO:0032993">
    <property type="term" value="C:protein-DNA complex"/>
    <property type="evidence" value="ECO:0007669"/>
    <property type="project" value="TreeGrafter"/>
</dbReference>
<feature type="compositionally biased region" description="Low complexity" evidence="7">
    <location>
        <begin position="64"/>
        <end position="81"/>
    </location>
</feature>
<feature type="region of interest" description="Disordered" evidence="7">
    <location>
        <begin position="64"/>
        <end position="83"/>
    </location>
</feature>
<feature type="DNA-binding region" description="OmpR/PhoB-type" evidence="6">
    <location>
        <begin position="82"/>
        <end position="182"/>
    </location>
</feature>
<keyword evidence="4 6" id="KW-0238">DNA-binding</keyword>
<dbReference type="GO" id="GO:0000976">
    <property type="term" value="F:transcription cis-regulatory region binding"/>
    <property type="evidence" value="ECO:0007669"/>
    <property type="project" value="TreeGrafter"/>
</dbReference>
<protein>
    <submittedName>
        <fullName evidence="9">Transcriptional regulatory protein</fullName>
    </submittedName>
</protein>
<dbReference type="AlphaFoldDB" id="A0AAC9HPL6"/>
<dbReference type="InterPro" id="IPR016032">
    <property type="entry name" value="Sig_transdc_resp-reg_C-effctor"/>
</dbReference>
<feature type="domain" description="OmpR/PhoB-type" evidence="8">
    <location>
        <begin position="82"/>
        <end position="182"/>
    </location>
</feature>
<dbReference type="InterPro" id="IPR001867">
    <property type="entry name" value="OmpR/PhoB-type_DNA-bd"/>
</dbReference>
<dbReference type="InterPro" id="IPR036388">
    <property type="entry name" value="WH-like_DNA-bd_sf"/>
</dbReference>
<name>A0AAC9HPL6_9PSEU</name>
<dbReference type="GO" id="GO:0005829">
    <property type="term" value="C:cytosol"/>
    <property type="evidence" value="ECO:0007669"/>
    <property type="project" value="TreeGrafter"/>
</dbReference>
<dbReference type="PANTHER" id="PTHR48111">
    <property type="entry name" value="REGULATOR OF RPOS"/>
    <property type="match status" value="1"/>
</dbReference>
<dbReference type="RefSeq" id="WP_236750751.1">
    <property type="nucleotide sequence ID" value="NZ_CP014859.1"/>
</dbReference>
<proteinExistence type="predicted"/>